<evidence type="ECO:0000313" key="5">
    <source>
        <dbReference type="EMBL" id="MBK6299909.1"/>
    </source>
</evidence>
<dbReference type="Proteomes" id="UP000718281">
    <property type="component" value="Unassembled WGS sequence"/>
</dbReference>
<evidence type="ECO:0000259" key="4">
    <source>
        <dbReference type="SMART" id="SM00854"/>
    </source>
</evidence>
<dbReference type="PROSITE" id="PS51257">
    <property type="entry name" value="PROKAR_LIPOPROTEIN"/>
    <property type="match status" value="1"/>
</dbReference>
<dbReference type="PANTHER" id="PTHR33393:SF13">
    <property type="entry name" value="PGA BIOSYNTHESIS PROTEIN CAPA"/>
    <property type="match status" value="1"/>
</dbReference>
<feature type="domain" description="Capsule synthesis protein CapA" evidence="4">
    <location>
        <begin position="92"/>
        <end position="343"/>
    </location>
</feature>
<dbReference type="EMBL" id="JADIXZ010000001">
    <property type="protein sequence ID" value="MBK6299909.1"/>
    <property type="molecule type" value="Genomic_DNA"/>
</dbReference>
<protein>
    <submittedName>
        <fullName evidence="5">CapA family protein</fullName>
    </submittedName>
</protein>
<comment type="caution">
    <text evidence="5">The sequence shown here is derived from an EMBL/GenBank/DDBJ whole genome shotgun (WGS) entry which is preliminary data.</text>
</comment>
<dbReference type="InterPro" id="IPR052169">
    <property type="entry name" value="CW_Biosynth-Accessory"/>
</dbReference>
<feature type="compositionally biased region" description="Low complexity" evidence="2">
    <location>
        <begin position="58"/>
        <end position="75"/>
    </location>
</feature>
<dbReference type="AlphaFoldDB" id="A0A934X3Q6"/>
<dbReference type="Pfam" id="PF09587">
    <property type="entry name" value="PGA_cap"/>
    <property type="match status" value="1"/>
</dbReference>
<reference evidence="5 6" key="1">
    <citation type="submission" date="2020-10" db="EMBL/GenBank/DDBJ databases">
        <title>Connecting structure to function with the recovery of over 1000 high-quality activated sludge metagenome-assembled genomes encoding full-length rRNA genes using long-read sequencing.</title>
        <authorList>
            <person name="Singleton C.M."/>
            <person name="Petriglieri F."/>
            <person name="Kristensen J.M."/>
            <person name="Kirkegaard R.H."/>
            <person name="Michaelsen T.Y."/>
            <person name="Andersen M.H."/>
            <person name="Karst S.M."/>
            <person name="Dueholm M.S."/>
            <person name="Nielsen P.H."/>
            <person name="Albertsen M."/>
        </authorList>
    </citation>
    <scope>NUCLEOTIDE SEQUENCE [LARGE SCALE GENOMIC DNA]</scope>
    <source>
        <strain evidence="5">AalE_18-Q3-R2-46_BAT3C.188</strain>
    </source>
</reference>
<accession>A0A934X3Q6</accession>
<sequence>MPRAWLSLGSVTLRGPLSLGTALAAGLSLTLSACTGAGAPATLAGGSPTASATVVAKPAASNAGTPAPAPGGTTPTPAPAPATPAKDGSTVTIALTGDVLLHSGVTDQAARDGAANPAQASHGLDYRPLLAGAKPFVEGADLAICNLETPVAPPGGPYTSYPVFSVPPEILPALVDTGFDACTTASNHTVDKGVPGIQRTLDAMDAAGLKHAGSNRSAEEQSGTTMLDAHGVKVALLAYAYGLNGFRLPADKTWAVDVIDTATILADARAARSAGAQIVLVALHAGTEYQILPTAQQRDVATALAASPDIDLIYGHHAHVVQPFDKIGDTWVAYGLGNMIAHQHRLPKLTMAQHEVMGSFTFAQGSDGRWAVTRAEARPAAMSNLNEPLRYVDLATLLADPAVSEARKAAYRPFYDRAVAALTKLGADGKGLVIAGR</sequence>
<dbReference type="SMART" id="SM00854">
    <property type="entry name" value="PGA_cap"/>
    <property type="match status" value="1"/>
</dbReference>
<dbReference type="PANTHER" id="PTHR33393">
    <property type="entry name" value="POLYGLUTAMINE SYNTHESIS ACCESSORY PROTEIN RV0574C-RELATED"/>
    <property type="match status" value="1"/>
</dbReference>
<evidence type="ECO:0000256" key="3">
    <source>
        <dbReference type="SAM" id="SignalP"/>
    </source>
</evidence>
<keyword evidence="3" id="KW-0732">Signal</keyword>
<dbReference type="InterPro" id="IPR029052">
    <property type="entry name" value="Metallo-depent_PP-like"/>
</dbReference>
<dbReference type="SUPFAM" id="SSF56300">
    <property type="entry name" value="Metallo-dependent phosphatases"/>
    <property type="match status" value="1"/>
</dbReference>
<feature type="chain" id="PRO_5036882605" evidence="3">
    <location>
        <begin position="25"/>
        <end position="437"/>
    </location>
</feature>
<dbReference type="InterPro" id="IPR019079">
    <property type="entry name" value="Capsule_synth_CapA"/>
</dbReference>
<gene>
    <name evidence="5" type="ORF">IPF40_02255</name>
</gene>
<dbReference type="Gene3D" id="3.60.21.10">
    <property type="match status" value="1"/>
</dbReference>
<comment type="similarity">
    <text evidence="1">Belongs to the CapA family.</text>
</comment>
<evidence type="ECO:0000256" key="2">
    <source>
        <dbReference type="SAM" id="MobiDB-lite"/>
    </source>
</evidence>
<name>A0A934X3Q6_9MICO</name>
<feature type="region of interest" description="Disordered" evidence="2">
    <location>
        <begin position="57"/>
        <end position="88"/>
    </location>
</feature>
<proteinExistence type="inferred from homology"/>
<evidence type="ECO:0000256" key="1">
    <source>
        <dbReference type="ARBA" id="ARBA00005662"/>
    </source>
</evidence>
<evidence type="ECO:0000313" key="6">
    <source>
        <dbReference type="Proteomes" id="UP000718281"/>
    </source>
</evidence>
<organism evidence="5 6">
    <name type="scientific">Candidatus Phosphoribacter hodrii</name>
    <dbReference type="NCBI Taxonomy" id="2953743"/>
    <lineage>
        <taxon>Bacteria</taxon>
        <taxon>Bacillati</taxon>
        <taxon>Actinomycetota</taxon>
        <taxon>Actinomycetes</taxon>
        <taxon>Micrococcales</taxon>
        <taxon>Dermatophilaceae</taxon>
        <taxon>Candidatus Phosphoribacter</taxon>
    </lineage>
</organism>
<dbReference type="CDD" id="cd07381">
    <property type="entry name" value="MPP_CapA"/>
    <property type="match status" value="1"/>
</dbReference>
<feature type="signal peptide" evidence="3">
    <location>
        <begin position="1"/>
        <end position="24"/>
    </location>
</feature>